<protein>
    <recommendedName>
        <fullName evidence="5">Transposase Tnp1/En/Spm-like domain-containing protein</fullName>
    </recommendedName>
</protein>
<feature type="region of interest" description="Disordered" evidence="2">
    <location>
        <begin position="249"/>
        <end position="281"/>
    </location>
</feature>
<evidence type="ECO:0000256" key="1">
    <source>
        <dbReference type="SAM" id="Coils"/>
    </source>
</evidence>
<dbReference type="InterPro" id="IPR004252">
    <property type="entry name" value="Probable_transposase_24"/>
</dbReference>
<proteinExistence type="predicted"/>
<reference evidence="3" key="2">
    <citation type="submission" date="2020-10" db="EMBL/GenBank/DDBJ databases">
        <authorList>
            <person name="Scholz U."/>
            <person name="Mascher M."/>
            <person name="Fiebig A."/>
        </authorList>
    </citation>
    <scope>NUCLEOTIDE SEQUENCE [LARGE SCALE GENOMIC DNA]</scope>
    <source>
        <strain evidence="3">cv. Morex</strain>
    </source>
</reference>
<dbReference type="Pfam" id="PF03004">
    <property type="entry name" value="Transposase_24"/>
    <property type="match status" value="1"/>
</dbReference>
<dbReference type="Gramene" id="HORVU.MOREX.r3.4HG0403560.1">
    <property type="protein sequence ID" value="HORVU.MOREX.r3.4HG0403560.1"/>
    <property type="gene ID" value="HORVU.MOREX.r3.4HG0403560"/>
</dbReference>
<feature type="region of interest" description="Disordered" evidence="2">
    <location>
        <begin position="190"/>
        <end position="212"/>
    </location>
</feature>
<dbReference type="AlphaFoldDB" id="A0A8I6Y1Y6"/>
<feature type="compositionally biased region" description="Basic residues" evidence="2">
    <location>
        <begin position="269"/>
        <end position="278"/>
    </location>
</feature>
<reference evidence="3" key="3">
    <citation type="submission" date="2022-01" db="UniProtKB">
        <authorList>
            <consortium name="EnsemblPlants"/>
        </authorList>
    </citation>
    <scope>IDENTIFICATION</scope>
    <source>
        <strain evidence="3">subsp. vulgare</strain>
    </source>
</reference>
<name>A0A8I6Y1Y6_HORVV</name>
<evidence type="ECO:0000256" key="2">
    <source>
        <dbReference type="SAM" id="MobiDB-lite"/>
    </source>
</evidence>
<reference evidence="4" key="1">
    <citation type="journal article" date="2012" name="Nature">
        <title>A physical, genetic and functional sequence assembly of the barley genome.</title>
        <authorList>
            <consortium name="The International Barley Genome Sequencing Consortium"/>
            <person name="Mayer K.F."/>
            <person name="Waugh R."/>
            <person name="Brown J.W."/>
            <person name="Schulman A."/>
            <person name="Langridge P."/>
            <person name="Platzer M."/>
            <person name="Fincher G.B."/>
            <person name="Muehlbauer G.J."/>
            <person name="Sato K."/>
            <person name="Close T.J."/>
            <person name="Wise R.P."/>
            <person name="Stein N."/>
        </authorList>
    </citation>
    <scope>NUCLEOTIDE SEQUENCE [LARGE SCALE GENOMIC DNA]</scope>
    <source>
        <strain evidence="4">cv. Morex</strain>
    </source>
</reference>
<evidence type="ECO:0008006" key="5">
    <source>
        <dbReference type="Google" id="ProtNLM"/>
    </source>
</evidence>
<sequence>MMAQRVLLVGVKTWQADLEKKRPHRSQVYLATHKKKDDANAENIDRNERLDRLKNLITERPKLAQNLNGRVAWEGDALQEVLGKEKIGQVHGMGLLPTPKQVYGWTPRYLKNINMTTTDGSPYEVEHDVWEEIAKMKEHIKRQDQIIEHMKNKEGNVNNEAEEENLQSNANGISRLPILHRQRKRIQCNRPVEARSSMQHDISEDNNLPRLHEKAGDHDVNQLQIQENSSSPHDLVIDSEPEVREMRDPMGESFSRQNQQGTRTEHPHLARSRKRHTSTIKASAKVGLKTSTYPNKRNVAYGTIRSIDPRTKACGIELGAEFALVRIDQPLLDNEELVREVSDCKTIGEAFSSGHLIAWPSAFIREKDN</sequence>
<keyword evidence="1" id="KW-0175">Coiled coil</keyword>
<keyword evidence="4" id="KW-1185">Reference proteome</keyword>
<dbReference type="SMR" id="A0A8I6Y1Y6"/>
<feature type="coiled-coil region" evidence="1">
    <location>
        <begin position="133"/>
        <end position="167"/>
    </location>
</feature>
<dbReference type="EnsemblPlants" id="HORVU.MOREX.r3.4HG0403560.1">
    <property type="protein sequence ID" value="HORVU.MOREX.r3.4HG0403560.1"/>
    <property type="gene ID" value="HORVU.MOREX.r3.4HG0403560"/>
</dbReference>
<evidence type="ECO:0000313" key="3">
    <source>
        <dbReference type="EnsemblPlants" id="HORVU.MOREX.r3.4HG0403560.1"/>
    </source>
</evidence>
<dbReference type="Proteomes" id="UP000011116">
    <property type="component" value="Chromosome 4H"/>
</dbReference>
<evidence type="ECO:0000313" key="4">
    <source>
        <dbReference type="Proteomes" id="UP000011116"/>
    </source>
</evidence>
<organism evidence="3 4">
    <name type="scientific">Hordeum vulgare subsp. vulgare</name>
    <name type="common">Domesticated barley</name>
    <dbReference type="NCBI Taxonomy" id="112509"/>
    <lineage>
        <taxon>Eukaryota</taxon>
        <taxon>Viridiplantae</taxon>
        <taxon>Streptophyta</taxon>
        <taxon>Embryophyta</taxon>
        <taxon>Tracheophyta</taxon>
        <taxon>Spermatophyta</taxon>
        <taxon>Magnoliopsida</taxon>
        <taxon>Liliopsida</taxon>
        <taxon>Poales</taxon>
        <taxon>Poaceae</taxon>
        <taxon>BOP clade</taxon>
        <taxon>Pooideae</taxon>
        <taxon>Triticodae</taxon>
        <taxon>Triticeae</taxon>
        <taxon>Hordeinae</taxon>
        <taxon>Hordeum</taxon>
    </lineage>
</organism>
<accession>A0A8I6Y1Y6</accession>